<dbReference type="Proteomes" id="UP000037507">
    <property type="component" value="Unassembled WGS sequence"/>
</dbReference>
<protein>
    <submittedName>
        <fullName evidence="2">Uncharacterized protein</fullName>
    </submittedName>
</protein>
<reference evidence="2" key="1">
    <citation type="submission" date="2017-04" db="EMBL/GenBank/DDBJ databases">
        <title>Unexpected and diverse lifestyles within the genus Limnohabitans.</title>
        <authorList>
            <person name="Kasalicky V."/>
            <person name="Mehrshad M."/>
            <person name="Andrei S.-A."/>
            <person name="Salcher M."/>
            <person name="Kratochvilova H."/>
            <person name="Simek K."/>
            <person name="Ghai R."/>
        </authorList>
    </citation>
    <scope>NUCLEOTIDE SEQUENCE [LARGE SCALE GENOMIC DNA]</scope>
    <source>
        <strain evidence="2">II-D5</strain>
    </source>
</reference>
<evidence type="ECO:0000256" key="1">
    <source>
        <dbReference type="SAM" id="SignalP"/>
    </source>
</evidence>
<gene>
    <name evidence="2" type="ORF">H663_012825</name>
</gene>
<dbReference type="RefSeq" id="WP_053172924.1">
    <property type="nucleotide sequence ID" value="NZ_LFYT02000016.1"/>
</dbReference>
<evidence type="ECO:0000313" key="2">
    <source>
        <dbReference type="EMBL" id="PVE42255.1"/>
    </source>
</evidence>
<feature type="signal peptide" evidence="1">
    <location>
        <begin position="1"/>
        <end position="22"/>
    </location>
</feature>
<dbReference type="OrthoDB" id="8913498at2"/>
<accession>A0A2T7UC29</accession>
<keyword evidence="1" id="KW-0732">Signal</keyword>
<dbReference type="AlphaFoldDB" id="A0A2T7UC29"/>
<name>A0A2T7UC29_9BURK</name>
<keyword evidence="3" id="KW-1185">Reference proteome</keyword>
<organism evidence="2 3">
    <name type="scientific">Limnohabitans planktonicus II-D5</name>
    <dbReference type="NCBI Taxonomy" id="1293045"/>
    <lineage>
        <taxon>Bacteria</taxon>
        <taxon>Pseudomonadati</taxon>
        <taxon>Pseudomonadota</taxon>
        <taxon>Betaproteobacteria</taxon>
        <taxon>Burkholderiales</taxon>
        <taxon>Comamonadaceae</taxon>
        <taxon>Limnohabitans</taxon>
    </lineage>
</organism>
<feature type="chain" id="PRO_5015439108" evidence="1">
    <location>
        <begin position="23"/>
        <end position="143"/>
    </location>
</feature>
<comment type="caution">
    <text evidence="2">The sequence shown here is derived from an EMBL/GenBank/DDBJ whole genome shotgun (WGS) entry which is preliminary data.</text>
</comment>
<evidence type="ECO:0000313" key="3">
    <source>
        <dbReference type="Proteomes" id="UP000037507"/>
    </source>
</evidence>
<sequence length="143" mass="15267">MRLSYIASCLALSLITPWAAQAQVKLITEEEAKAPNLQVPSTRAITRGPGITLLSSAEVQAKAFALKIAFEPRGGSQIDAASIKFEYLKQPVLDLTARFKSGLNGNQLNLPQASVPVGAHPIRVSVRDSEGREASTVIQLSAK</sequence>
<proteinExistence type="predicted"/>
<dbReference type="EMBL" id="LFYT02000016">
    <property type="protein sequence ID" value="PVE42255.1"/>
    <property type="molecule type" value="Genomic_DNA"/>
</dbReference>